<sequence>MDSRTTYIAWLWKASAGSRTRISAACAAGIGRIGAALGVIWNSKILVDIATGHSDADIRLHIILMAGCMILQTSLSVIVTRLNAVTEVRMKNRLRKQLFDHILESRWQGRGAMHTGDMMSRIESDVRAITSVVCKSVPAMMTTLVQFAAAAYLMASMDWRILLCIVFLMPAAVVAGKGYFRKIRSLNRKILDTGSRVQSHIQENIQHRTLISAMEMGPGISGELSSMQDSLEKQVRERTDYSLFSKTAVQLGFSVGYITVFIWCIFGLLDGSMTFGMMTAFIQLVSQIQRPAVDMSRILPSVINTAASAERLSELMGLPTEENVPPVRFRGMTGIRMENVSFAYKDTDGGKEIISGFSHDFTPGSITALTGKTGSGKSTIIRLMLALTSPDSGKVIFYDETEAAEASPGTRCNITYVPQGNSLISGTVRTNLLLGNPEATEEEMASALHNAVADFVLDLPDGLDTPCSESGGGFSEGQAQRISIARGLLRNGRVMILDEPTSALDKGTEQTLLSRLAENSYGKTMIIVSHSDAVAGFCDSIIRLERSRK</sequence>
<organism evidence="10 11">
    <name type="scientific">Candidatus Cryptobacteroides gallistercoris</name>
    <dbReference type="NCBI Taxonomy" id="2840765"/>
    <lineage>
        <taxon>Bacteria</taxon>
        <taxon>Pseudomonadati</taxon>
        <taxon>Bacteroidota</taxon>
        <taxon>Bacteroidia</taxon>
        <taxon>Bacteroidales</taxon>
        <taxon>Candidatus Cryptobacteroides</taxon>
    </lineage>
</organism>
<comment type="subcellular location">
    <subcellularLocation>
        <location evidence="1">Cell membrane</location>
        <topology evidence="1">Multi-pass membrane protein</topology>
    </subcellularLocation>
</comment>
<dbReference type="Proteomes" id="UP000771749">
    <property type="component" value="Unassembled WGS sequence"/>
</dbReference>
<dbReference type="GO" id="GO:0005524">
    <property type="term" value="F:ATP binding"/>
    <property type="evidence" value="ECO:0007669"/>
    <property type="project" value="UniProtKB-KW"/>
</dbReference>
<feature type="transmembrane region" description="Helical" evidence="7">
    <location>
        <begin position="21"/>
        <end position="41"/>
    </location>
</feature>
<evidence type="ECO:0000256" key="6">
    <source>
        <dbReference type="ARBA" id="ARBA00023136"/>
    </source>
</evidence>
<dbReference type="Pfam" id="PF00664">
    <property type="entry name" value="ABC_membrane"/>
    <property type="match status" value="1"/>
</dbReference>
<feature type="domain" description="ABC transporter" evidence="8">
    <location>
        <begin position="335"/>
        <end position="548"/>
    </location>
</feature>
<accession>A0A940DLX0</accession>
<dbReference type="GO" id="GO:0140359">
    <property type="term" value="F:ABC-type transporter activity"/>
    <property type="evidence" value="ECO:0007669"/>
    <property type="project" value="InterPro"/>
</dbReference>
<feature type="transmembrane region" description="Helical" evidence="7">
    <location>
        <begin position="248"/>
        <end position="269"/>
    </location>
</feature>
<evidence type="ECO:0000256" key="1">
    <source>
        <dbReference type="ARBA" id="ARBA00004651"/>
    </source>
</evidence>
<dbReference type="EMBL" id="JADIMJ010000030">
    <property type="protein sequence ID" value="MBO8453446.1"/>
    <property type="molecule type" value="Genomic_DNA"/>
</dbReference>
<dbReference type="Gene3D" id="1.20.1560.10">
    <property type="entry name" value="ABC transporter type 1, transmembrane domain"/>
    <property type="match status" value="1"/>
</dbReference>
<dbReference type="GO" id="GO:0005886">
    <property type="term" value="C:plasma membrane"/>
    <property type="evidence" value="ECO:0007669"/>
    <property type="project" value="UniProtKB-SubCell"/>
</dbReference>
<reference evidence="10" key="2">
    <citation type="journal article" date="2021" name="PeerJ">
        <title>Extensive microbial diversity within the chicken gut microbiome revealed by metagenomics and culture.</title>
        <authorList>
            <person name="Gilroy R."/>
            <person name="Ravi A."/>
            <person name="Getino M."/>
            <person name="Pursley I."/>
            <person name="Horton D.L."/>
            <person name="Alikhan N.F."/>
            <person name="Baker D."/>
            <person name="Gharbi K."/>
            <person name="Hall N."/>
            <person name="Watson M."/>
            <person name="Adriaenssens E.M."/>
            <person name="Foster-Nyarko E."/>
            <person name="Jarju S."/>
            <person name="Secka A."/>
            <person name="Antonio M."/>
            <person name="Oren A."/>
            <person name="Chaudhuri R.R."/>
            <person name="La Ragione R."/>
            <person name="Hildebrand F."/>
            <person name="Pallen M.J."/>
        </authorList>
    </citation>
    <scope>NUCLEOTIDE SEQUENCE</scope>
    <source>
        <strain evidence="10">F1-3629</strain>
    </source>
</reference>
<dbReference type="InterPro" id="IPR011527">
    <property type="entry name" value="ABC1_TM_dom"/>
</dbReference>
<dbReference type="GO" id="GO:0016887">
    <property type="term" value="F:ATP hydrolysis activity"/>
    <property type="evidence" value="ECO:0007669"/>
    <property type="project" value="InterPro"/>
</dbReference>
<protein>
    <submittedName>
        <fullName evidence="10">ABC transporter ATP-binding protein</fullName>
    </submittedName>
</protein>
<dbReference type="InterPro" id="IPR039421">
    <property type="entry name" value="Type_1_exporter"/>
</dbReference>
<gene>
    <name evidence="10" type="ORF">IAC07_01830</name>
</gene>
<feature type="transmembrane region" description="Helical" evidence="7">
    <location>
        <begin position="159"/>
        <end position="180"/>
    </location>
</feature>
<evidence type="ECO:0000256" key="2">
    <source>
        <dbReference type="ARBA" id="ARBA00022692"/>
    </source>
</evidence>
<keyword evidence="6 7" id="KW-0472">Membrane</keyword>
<feature type="domain" description="ABC transmembrane type-1" evidence="9">
    <location>
        <begin position="24"/>
        <end position="304"/>
    </location>
</feature>
<evidence type="ECO:0000313" key="10">
    <source>
        <dbReference type="EMBL" id="MBO8453446.1"/>
    </source>
</evidence>
<dbReference type="InterPro" id="IPR036640">
    <property type="entry name" value="ABC1_TM_sf"/>
</dbReference>
<evidence type="ECO:0000256" key="3">
    <source>
        <dbReference type="ARBA" id="ARBA00022741"/>
    </source>
</evidence>
<evidence type="ECO:0000313" key="11">
    <source>
        <dbReference type="Proteomes" id="UP000771749"/>
    </source>
</evidence>
<dbReference type="SUPFAM" id="SSF52540">
    <property type="entry name" value="P-loop containing nucleoside triphosphate hydrolases"/>
    <property type="match status" value="1"/>
</dbReference>
<dbReference type="Pfam" id="PF00005">
    <property type="entry name" value="ABC_tran"/>
    <property type="match status" value="1"/>
</dbReference>
<dbReference type="SUPFAM" id="SSF90123">
    <property type="entry name" value="ABC transporter transmembrane region"/>
    <property type="match status" value="1"/>
</dbReference>
<dbReference type="PROSITE" id="PS50893">
    <property type="entry name" value="ABC_TRANSPORTER_2"/>
    <property type="match status" value="1"/>
</dbReference>
<feature type="transmembrane region" description="Helical" evidence="7">
    <location>
        <begin position="61"/>
        <end position="84"/>
    </location>
</feature>
<keyword evidence="4 10" id="KW-0067">ATP-binding</keyword>
<dbReference type="Gene3D" id="3.40.50.300">
    <property type="entry name" value="P-loop containing nucleotide triphosphate hydrolases"/>
    <property type="match status" value="1"/>
</dbReference>
<dbReference type="PANTHER" id="PTHR24221:SF654">
    <property type="entry name" value="ATP-BINDING CASSETTE SUB-FAMILY B MEMBER 6"/>
    <property type="match status" value="1"/>
</dbReference>
<dbReference type="InterPro" id="IPR003439">
    <property type="entry name" value="ABC_transporter-like_ATP-bd"/>
</dbReference>
<evidence type="ECO:0000259" key="9">
    <source>
        <dbReference type="PROSITE" id="PS50929"/>
    </source>
</evidence>
<keyword evidence="2 7" id="KW-0812">Transmembrane</keyword>
<feature type="transmembrane region" description="Helical" evidence="7">
    <location>
        <begin position="128"/>
        <end position="153"/>
    </location>
</feature>
<proteinExistence type="predicted"/>
<evidence type="ECO:0000256" key="5">
    <source>
        <dbReference type="ARBA" id="ARBA00022989"/>
    </source>
</evidence>
<dbReference type="SMART" id="SM00382">
    <property type="entry name" value="AAA"/>
    <property type="match status" value="1"/>
</dbReference>
<dbReference type="InterPro" id="IPR027417">
    <property type="entry name" value="P-loop_NTPase"/>
</dbReference>
<evidence type="ECO:0000256" key="7">
    <source>
        <dbReference type="SAM" id="Phobius"/>
    </source>
</evidence>
<reference evidence="10" key="1">
    <citation type="submission" date="2020-10" db="EMBL/GenBank/DDBJ databases">
        <authorList>
            <person name="Gilroy R."/>
        </authorList>
    </citation>
    <scope>NUCLEOTIDE SEQUENCE</scope>
    <source>
        <strain evidence="10">F1-3629</strain>
    </source>
</reference>
<comment type="caution">
    <text evidence="10">The sequence shown here is derived from an EMBL/GenBank/DDBJ whole genome shotgun (WGS) entry which is preliminary data.</text>
</comment>
<evidence type="ECO:0000259" key="8">
    <source>
        <dbReference type="PROSITE" id="PS50893"/>
    </source>
</evidence>
<name>A0A940DLX0_9BACT</name>
<keyword evidence="5 7" id="KW-1133">Transmembrane helix</keyword>
<dbReference type="AlphaFoldDB" id="A0A940DLX0"/>
<evidence type="ECO:0000256" key="4">
    <source>
        <dbReference type="ARBA" id="ARBA00022840"/>
    </source>
</evidence>
<keyword evidence="3" id="KW-0547">Nucleotide-binding</keyword>
<dbReference type="PROSITE" id="PS50929">
    <property type="entry name" value="ABC_TM1F"/>
    <property type="match status" value="1"/>
</dbReference>
<dbReference type="InterPro" id="IPR003593">
    <property type="entry name" value="AAA+_ATPase"/>
</dbReference>
<dbReference type="PANTHER" id="PTHR24221">
    <property type="entry name" value="ATP-BINDING CASSETTE SUB-FAMILY B"/>
    <property type="match status" value="1"/>
</dbReference>
<dbReference type="CDD" id="cd07346">
    <property type="entry name" value="ABC_6TM_exporters"/>
    <property type="match status" value="1"/>
</dbReference>